<evidence type="ECO:0000313" key="1">
    <source>
        <dbReference type="EMBL" id="EMI18276.1"/>
    </source>
</evidence>
<name>M5RGL9_9BACT</name>
<accession>M5RGL9</accession>
<reference evidence="1 2" key="1">
    <citation type="journal article" date="2013" name="Mar. Genomics">
        <title>Expression of sulfatases in Rhodopirellula baltica and the diversity of sulfatases in the genus Rhodopirellula.</title>
        <authorList>
            <person name="Wegner C.E."/>
            <person name="Richter-Heitmann T."/>
            <person name="Klindworth A."/>
            <person name="Klockow C."/>
            <person name="Richter M."/>
            <person name="Achstetter T."/>
            <person name="Glockner F.O."/>
            <person name="Harder J."/>
        </authorList>
    </citation>
    <scope>NUCLEOTIDE SEQUENCE [LARGE SCALE GENOMIC DNA]</scope>
    <source>
        <strain evidence="1 2">SM1</strain>
    </source>
</reference>
<comment type="caution">
    <text evidence="1">The sequence shown here is derived from an EMBL/GenBank/DDBJ whole genome shotgun (WGS) entry which is preliminary data.</text>
</comment>
<evidence type="ECO:0000313" key="2">
    <source>
        <dbReference type="Proteomes" id="UP000011991"/>
    </source>
</evidence>
<proteinExistence type="predicted"/>
<gene>
    <name evidence="1" type="ORF">RMSM_04789</name>
</gene>
<keyword evidence="2" id="KW-1185">Reference proteome</keyword>
<dbReference type="PATRIC" id="fig|1265738.3.peg.4812"/>
<dbReference type="Proteomes" id="UP000011991">
    <property type="component" value="Unassembled WGS sequence"/>
</dbReference>
<dbReference type="AlphaFoldDB" id="M5RGL9"/>
<sequence length="44" mass="5224">MPSAATPHRDVQRHNVYYRHYFDRSFSIPLSPNRGFALPRHISQ</sequence>
<dbReference type="EMBL" id="ANOG01000684">
    <property type="protein sequence ID" value="EMI18276.1"/>
    <property type="molecule type" value="Genomic_DNA"/>
</dbReference>
<organism evidence="1 2">
    <name type="scientific">Rhodopirellula maiorica SM1</name>
    <dbReference type="NCBI Taxonomy" id="1265738"/>
    <lineage>
        <taxon>Bacteria</taxon>
        <taxon>Pseudomonadati</taxon>
        <taxon>Planctomycetota</taxon>
        <taxon>Planctomycetia</taxon>
        <taxon>Pirellulales</taxon>
        <taxon>Pirellulaceae</taxon>
        <taxon>Novipirellula</taxon>
    </lineage>
</organism>
<protein>
    <submittedName>
        <fullName evidence="1">Uncharacterized protein</fullName>
    </submittedName>
</protein>